<dbReference type="STRING" id="1763537.ULVI_15175"/>
<evidence type="ECO:0000256" key="1">
    <source>
        <dbReference type="ARBA" id="ARBA00012502"/>
    </source>
</evidence>
<dbReference type="InterPro" id="IPR036509">
    <property type="entry name" value="Met_Sox_Rdtase_MsrA_sf"/>
</dbReference>
<evidence type="ECO:0000313" key="7">
    <source>
        <dbReference type="Proteomes" id="UP000077013"/>
    </source>
</evidence>
<reference evidence="6 7" key="1">
    <citation type="submission" date="2016-02" db="EMBL/GenBank/DDBJ databases">
        <title>Ulvibacter sp. LPB0005, isolated from Thais luteostoma.</title>
        <authorList>
            <person name="Shin S.-K."/>
            <person name="Yi H."/>
        </authorList>
    </citation>
    <scope>NUCLEOTIDE SEQUENCE [LARGE SCALE GENOMIC DNA]</scope>
    <source>
        <strain evidence="6 7">LPB0005</strain>
    </source>
</reference>
<keyword evidence="7" id="KW-1185">Reference proteome</keyword>
<dbReference type="InterPro" id="IPR002569">
    <property type="entry name" value="Met_Sox_Rdtase_MsrA_dom"/>
</dbReference>
<dbReference type="AlphaFoldDB" id="A0A167ERP5"/>
<comment type="catalytic activity">
    <reaction evidence="3">
        <text>L-methionyl-[protein] + [thioredoxin]-disulfide + H2O = L-methionyl-(S)-S-oxide-[protein] + [thioredoxin]-dithiol</text>
        <dbReference type="Rhea" id="RHEA:14217"/>
        <dbReference type="Rhea" id="RHEA-COMP:10698"/>
        <dbReference type="Rhea" id="RHEA-COMP:10700"/>
        <dbReference type="Rhea" id="RHEA-COMP:12313"/>
        <dbReference type="Rhea" id="RHEA-COMP:12315"/>
        <dbReference type="ChEBI" id="CHEBI:15377"/>
        <dbReference type="ChEBI" id="CHEBI:16044"/>
        <dbReference type="ChEBI" id="CHEBI:29950"/>
        <dbReference type="ChEBI" id="CHEBI:44120"/>
        <dbReference type="ChEBI" id="CHEBI:50058"/>
        <dbReference type="EC" id="1.8.4.11"/>
    </reaction>
</comment>
<name>A0A167ERP5_9FLAO</name>
<dbReference type="SUPFAM" id="SSF55068">
    <property type="entry name" value="Peptide methionine sulfoxide reductase"/>
    <property type="match status" value="1"/>
</dbReference>
<dbReference type="Gene3D" id="3.30.1060.10">
    <property type="entry name" value="Peptide methionine sulphoxide reductase MsrA"/>
    <property type="match status" value="1"/>
</dbReference>
<dbReference type="RefSeq" id="WP_068593653.1">
    <property type="nucleotide sequence ID" value="NZ_LRXL01000053.1"/>
</dbReference>
<comment type="catalytic activity">
    <reaction evidence="4">
        <text>[thioredoxin]-disulfide + L-methionine + H2O = L-methionine (S)-S-oxide + [thioredoxin]-dithiol</text>
        <dbReference type="Rhea" id="RHEA:19993"/>
        <dbReference type="Rhea" id="RHEA-COMP:10698"/>
        <dbReference type="Rhea" id="RHEA-COMP:10700"/>
        <dbReference type="ChEBI" id="CHEBI:15377"/>
        <dbReference type="ChEBI" id="CHEBI:29950"/>
        <dbReference type="ChEBI" id="CHEBI:50058"/>
        <dbReference type="ChEBI" id="CHEBI:57844"/>
        <dbReference type="ChEBI" id="CHEBI:58772"/>
        <dbReference type="EC" id="1.8.4.11"/>
    </reaction>
</comment>
<dbReference type="Proteomes" id="UP000077013">
    <property type="component" value="Unassembled WGS sequence"/>
</dbReference>
<gene>
    <name evidence="6" type="ORF">ULVI_15175</name>
</gene>
<dbReference type="PANTHER" id="PTHR43774">
    <property type="entry name" value="PEPTIDE METHIONINE SULFOXIDE REDUCTASE"/>
    <property type="match status" value="1"/>
</dbReference>
<dbReference type="GO" id="GO:0008113">
    <property type="term" value="F:peptide-methionine (S)-S-oxide reductase activity"/>
    <property type="evidence" value="ECO:0007669"/>
    <property type="project" value="UniProtKB-EC"/>
</dbReference>
<evidence type="ECO:0000256" key="2">
    <source>
        <dbReference type="ARBA" id="ARBA00023002"/>
    </source>
</evidence>
<accession>A0A167ERP5</accession>
<proteinExistence type="predicted"/>
<dbReference type="EC" id="1.8.4.11" evidence="1"/>
<dbReference type="Pfam" id="PF01625">
    <property type="entry name" value="PMSR"/>
    <property type="match status" value="1"/>
</dbReference>
<feature type="domain" description="Peptide methionine sulphoxide reductase MsrA" evidence="5">
    <location>
        <begin position="7"/>
        <end position="149"/>
    </location>
</feature>
<dbReference type="OrthoDB" id="4174719at2"/>
<evidence type="ECO:0000256" key="4">
    <source>
        <dbReference type="ARBA" id="ARBA00048782"/>
    </source>
</evidence>
<dbReference type="PANTHER" id="PTHR43774:SF1">
    <property type="entry name" value="PEPTIDE METHIONINE SULFOXIDE REDUCTASE MSRA 2"/>
    <property type="match status" value="1"/>
</dbReference>
<evidence type="ECO:0000256" key="3">
    <source>
        <dbReference type="ARBA" id="ARBA00047806"/>
    </source>
</evidence>
<comment type="caution">
    <text evidence="6">The sequence shown here is derived from an EMBL/GenBank/DDBJ whole genome shotgun (WGS) entry which is preliminary data.</text>
</comment>
<keyword evidence="2" id="KW-0560">Oxidoreductase</keyword>
<sequence>MNTLQKIGLGGGCHWCTEAVFQLLKGVTAVAQGYIASDGENTSFSEAVIVTFNTEVISLHTLLSVHLQSHKSRSNHSFREKYRSAVYYFSEEQKQLSIEYLREAQEKLQLENGQNKNAYITKVLPYKGFRESRESLQNYFRKNPEAPFCQRYIVPKLVKIPSEIKKNNHSILTK</sequence>
<protein>
    <recommendedName>
        <fullName evidence="1">peptide-methionine (S)-S-oxide reductase</fullName>
        <ecNumber evidence="1">1.8.4.11</ecNumber>
    </recommendedName>
</protein>
<evidence type="ECO:0000313" key="6">
    <source>
        <dbReference type="EMBL" id="OAB75815.1"/>
    </source>
</evidence>
<organism evidence="6 7">
    <name type="scientific">Cochleicola gelatinilyticus</name>
    <dbReference type="NCBI Taxonomy" id="1763537"/>
    <lineage>
        <taxon>Bacteria</taxon>
        <taxon>Pseudomonadati</taxon>
        <taxon>Bacteroidota</taxon>
        <taxon>Flavobacteriia</taxon>
        <taxon>Flavobacteriales</taxon>
        <taxon>Flavobacteriaceae</taxon>
        <taxon>Cochleicola</taxon>
    </lineage>
</organism>
<dbReference type="EMBL" id="LRXL01000053">
    <property type="protein sequence ID" value="OAB75815.1"/>
    <property type="molecule type" value="Genomic_DNA"/>
</dbReference>
<evidence type="ECO:0000259" key="5">
    <source>
        <dbReference type="Pfam" id="PF01625"/>
    </source>
</evidence>